<evidence type="ECO:0000313" key="2">
    <source>
        <dbReference type="Proteomes" id="UP001055879"/>
    </source>
</evidence>
<gene>
    <name evidence="1" type="ORF">L6452_41023</name>
</gene>
<keyword evidence="2" id="KW-1185">Reference proteome</keyword>
<proteinExistence type="predicted"/>
<reference evidence="1 2" key="2">
    <citation type="journal article" date="2022" name="Mol. Ecol. Resour.">
        <title>The genomes of chicory, endive, great burdock and yacon provide insights into Asteraceae paleo-polyploidization history and plant inulin production.</title>
        <authorList>
            <person name="Fan W."/>
            <person name="Wang S."/>
            <person name="Wang H."/>
            <person name="Wang A."/>
            <person name="Jiang F."/>
            <person name="Liu H."/>
            <person name="Zhao H."/>
            <person name="Xu D."/>
            <person name="Zhang Y."/>
        </authorList>
    </citation>
    <scope>NUCLEOTIDE SEQUENCE [LARGE SCALE GENOMIC DNA]</scope>
    <source>
        <strain evidence="2">cv. Niubang</strain>
    </source>
</reference>
<organism evidence="1 2">
    <name type="scientific">Arctium lappa</name>
    <name type="common">Greater burdock</name>
    <name type="synonym">Lappa major</name>
    <dbReference type="NCBI Taxonomy" id="4217"/>
    <lineage>
        <taxon>Eukaryota</taxon>
        <taxon>Viridiplantae</taxon>
        <taxon>Streptophyta</taxon>
        <taxon>Embryophyta</taxon>
        <taxon>Tracheophyta</taxon>
        <taxon>Spermatophyta</taxon>
        <taxon>Magnoliopsida</taxon>
        <taxon>eudicotyledons</taxon>
        <taxon>Gunneridae</taxon>
        <taxon>Pentapetalae</taxon>
        <taxon>asterids</taxon>
        <taxon>campanulids</taxon>
        <taxon>Asterales</taxon>
        <taxon>Asteraceae</taxon>
        <taxon>Carduoideae</taxon>
        <taxon>Cardueae</taxon>
        <taxon>Arctiinae</taxon>
        <taxon>Arctium</taxon>
    </lineage>
</organism>
<dbReference type="Proteomes" id="UP001055879">
    <property type="component" value="Linkage Group LG16"/>
</dbReference>
<accession>A0ACB8XNT9</accession>
<protein>
    <submittedName>
        <fullName evidence="1">Uncharacterized protein</fullName>
    </submittedName>
</protein>
<reference evidence="2" key="1">
    <citation type="journal article" date="2022" name="Mol. Ecol. Resour.">
        <title>The genomes of chicory, endive, great burdock and yacon provide insights into Asteraceae palaeo-polyploidization history and plant inulin production.</title>
        <authorList>
            <person name="Fan W."/>
            <person name="Wang S."/>
            <person name="Wang H."/>
            <person name="Wang A."/>
            <person name="Jiang F."/>
            <person name="Liu H."/>
            <person name="Zhao H."/>
            <person name="Xu D."/>
            <person name="Zhang Y."/>
        </authorList>
    </citation>
    <scope>NUCLEOTIDE SEQUENCE [LARGE SCALE GENOMIC DNA]</scope>
    <source>
        <strain evidence="2">cv. Niubang</strain>
    </source>
</reference>
<evidence type="ECO:0000313" key="1">
    <source>
        <dbReference type="EMBL" id="KAI3669685.1"/>
    </source>
</evidence>
<dbReference type="EMBL" id="CM042062">
    <property type="protein sequence ID" value="KAI3669685.1"/>
    <property type="molecule type" value="Genomic_DNA"/>
</dbReference>
<sequence>METLVQSPAESDNHHTEISGMSKPEAQTPPEKVDASSLPFAAGSKPHLFYKCLLNQHAQKLRKNLPIYQTHNEGFAHLPKFRSTVWIDGMSYTSSNTFQQRKMAEMDVSKIAYFAIMQKSKNDALHLILKDKTFCKSILVEFAAKMNIGKPTYETAQLDASVPVFNSSLVFNGVTYQGEGAKNKKEAEQLAAHAAILKYLDSESGNDMSEIINCKFRHHVDMNKVREIYNGTSVVVAQTIVDNAVGLNEAKTESGTTPMPESSAFLPPVVTQPSIPKVSNEAITPTVPGLAVLTQTPSAEINNSSISSVVAAAAPCLGQLASVPAPGLSSNVIQPINSEVSPGTIVPPLPLASQALVHLPFVGQTSGRKRNRKNKKNAQKKMRVDAHAPVISDANTCGYE</sequence>
<name>A0ACB8XNT9_ARCLA</name>
<comment type="caution">
    <text evidence="1">The sequence shown here is derived from an EMBL/GenBank/DDBJ whole genome shotgun (WGS) entry which is preliminary data.</text>
</comment>